<dbReference type="CDD" id="cd01448">
    <property type="entry name" value="TST_Repeat_1"/>
    <property type="match status" value="1"/>
</dbReference>
<dbReference type="AlphaFoldDB" id="A0A5N5WSB7"/>
<dbReference type="GO" id="GO:0004792">
    <property type="term" value="F:thiosulfate-cyanide sulfurtransferase activity"/>
    <property type="evidence" value="ECO:0007669"/>
    <property type="project" value="TreeGrafter"/>
</dbReference>
<dbReference type="InterPro" id="IPR001763">
    <property type="entry name" value="Rhodanese-like_dom"/>
</dbReference>
<dbReference type="PANTHER" id="PTHR11364:SF27">
    <property type="entry name" value="SULFURTRANSFERASE"/>
    <property type="match status" value="1"/>
</dbReference>
<sequence>MSTSNDPFRSILVTPEEFHNAVHSSVRRIIPVAAGGEQLLASYEKQHIPGSVFFNMDVIKDGASPYPQMLPTASHFATCMGELGIKPDDTLVVYDAVEIGMYSAPRVAWTCQLFGHDSVHVLNNFRLYTEQGYPISEGRLSALPETVYPIHELDANQVIAFDELRDTILQRSTDYQIIDARVPGRFSGTQGEADPSLRSGHMPSAVNIPLAAMLDTESKAFLPFSDLRSLFVKAGIHGRSPVILTCNSGVTATALDLGLRETGFDMDRKVYDGSWMEWTRRAEDDLVVID</sequence>
<dbReference type="GO" id="GO:0005739">
    <property type="term" value="C:mitochondrion"/>
    <property type="evidence" value="ECO:0007669"/>
    <property type="project" value="TreeGrafter"/>
</dbReference>
<reference evidence="4 5" key="1">
    <citation type="submission" date="2019-04" db="EMBL/GenBank/DDBJ databases">
        <title>Friends and foes A comparative genomics study of 23 Aspergillus species from section Flavi.</title>
        <authorList>
            <consortium name="DOE Joint Genome Institute"/>
            <person name="Kjaerbolling I."/>
            <person name="Vesth T."/>
            <person name="Frisvad J.C."/>
            <person name="Nybo J.L."/>
            <person name="Theobald S."/>
            <person name="Kildgaard S."/>
            <person name="Isbrandt T."/>
            <person name="Kuo A."/>
            <person name="Sato A."/>
            <person name="Lyhne E.K."/>
            <person name="Kogle M.E."/>
            <person name="Wiebenga A."/>
            <person name="Kun R.S."/>
            <person name="Lubbers R.J."/>
            <person name="Makela M.R."/>
            <person name="Barry K."/>
            <person name="Chovatia M."/>
            <person name="Clum A."/>
            <person name="Daum C."/>
            <person name="Haridas S."/>
            <person name="He G."/>
            <person name="LaButti K."/>
            <person name="Lipzen A."/>
            <person name="Mondo S."/>
            <person name="Riley R."/>
            <person name="Salamov A."/>
            <person name="Simmons B.A."/>
            <person name="Magnuson J.K."/>
            <person name="Henrissat B."/>
            <person name="Mortensen U.H."/>
            <person name="Larsen T.O."/>
            <person name="Devries R.P."/>
            <person name="Grigoriev I.V."/>
            <person name="Machida M."/>
            <person name="Baker S.E."/>
            <person name="Andersen M.R."/>
        </authorList>
    </citation>
    <scope>NUCLEOTIDE SEQUENCE [LARGE SCALE GENOMIC DNA]</scope>
    <source>
        <strain evidence="4 5">CBS 151.66</strain>
    </source>
</reference>
<dbReference type="CDD" id="cd01449">
    <property type="entry name" value="TST_Repeat_2"/>
    <property type="match status" value="1"/>
</dbReference>
<keyword evidence="1" id="KW-0808">Transferase</keyword>
<feature type="domain" description="Rhodanese" evidence="3">
    <location>
        <begin position="43"/>
        <end position="137"/>
    </location>
</feature>
<protein>
    <submittedName>
        <fullName evidence="4">Rhodanese-like domain-containing protein</fullName>
    </submittedName>
</protein>
<dbReference type="PANTHER" id="PTHR11364">
    <property type="entry name" value="THIOSULFATE SULFERTANSFERASE"/>
    <property type="match status" value="1"/>
</dbReference>
<dbReference type="InterPro" id="IPR045078">
    <property type="entry name" value="TST/MPST-like"/>
</dbReference>
<proteinExistence type="predicted"/>
<dbReference type="SUPFAM" id="SSF52821">
    <property type="entry name" value="Rhodanese/Cell cycle control phosphatase"/>
    <property type="match status" value="2"/>
</dbReference>
<dbReference type="InterPro" id="IPR036873">
    <property type="entry name" value="Rhodanese-like_dom_sf"/>
</dbReference>
<evidence type="ECO:0000259" key="3">
    <source>
        <dbReference type="PROSITE" id="PS50206"/>
    </source>
</evidence>
<dbReference type="EMBL" id="ML732273">
    <property type="protein sequence ID" value="KAB8071403.1"/>
    <property type="molecule type" value="Genomic_DNA"/>
</dbReference>
<dbReference type="OrthoDB" id="270167at2759"/>
<keyword evidence="5" id="KW-1185">Reference proteome</keyword>
<dbReference type="Proteomes" id="UP000326565">
    <property type="component" value="Unassembled WGS sequence"/>
</dbReference>
<dbReference type="Pfam" id="PF00581">
    <property type="entry name" value="Rhodanese"/>
    <property type="match status" value="2"/>
</dbReference>
<feature type="domain" description="Rhodanese" evidence="3">
    <location>
        <begin position="171"/>
        <end position="287"/>
    </location>
</feature>
<name>A0A5N5WSB7_9EURO</name>
<gene>
    <name evidence="4" type="ORF">BDV29DRAFT_18356</name>
</gene>
<evidence type="ECO:0000256" key="1">
    <source>
        <dbReference type="ARBA" id="ARBA00022679"/>
    </source>
</evidence>
<evidence type="ECO:0000313" key="5">
    <source>
        <dbReference type="Proteomes" id="UP000326565"/>
    </source>
</evidence>
<dbReference type="PROSITE" id="PS50206">
    <property type="entry name" value="RHODANESE_3"/>
    <property type="match status" value="2"/>
</dbReference>
<evidence type="ECO:0000313" key="4">
    <source>
        <dbReference type="EMBL" id="KAB8071403.1"/>
    </source>
</evidence>
<evidence type="ECO:0000256" key="2">
    <source>
        <dbReference type="ARBA" id="ARBA00022737"/>
    </source>
</evidence>
<organism evidence="4 5">
    <name type="scientific">Aspergillus leporis</name>
    <dbReference type="NCBI Taxonomy" id="41062"/>
    <lineage>
        <taxon>Eukaryota</taxon>
        <taxon>Fungi</taxon>
        <taxon>Dikarya</taxon>
        <taxon>Ascomycota</taxon>
        <taxon>Pezizomycotina</taxon>
        <taxon>Eurotiomycetes</taxon>
        <taxon>Eurotiomycetidae</taxon>
        <taxon>Eurotiales</taxon>
        <taxon>Aspergillaceae</taxon>
        <taxon>Aspergillus</taxon>
        <taxon>Aspergillus subgen. Circumdati</taxon>
    </lineage>
</organism>
<keyword evidence="2" id="KW-0677">Repeat</keyword>
<dbReference type="Gene3D" id="3.40.250.10">
    <property type="entry name" value="Rhodanese-like domain"/>
    <property type="match status" value="2"/>
</dbReference>
<dbReference type="SMART" id="SM00450">
    <property type="entry name" value="RHOD"/>
    <property type="match status" value="2"/>
</dbReference>
<accession>A0A5N5WSB7</accession>